<proteinExistence type="predicted"/>
<dbReference type="SUPFAM" id="SSF54913">
    <property type="entry name" value="GlnB-like"/>
    <property type="match status" value="1"/>
</dbReference>
<reference evidence="2 6" key="2">
    <citation type="submission" date="2020-10" db="EMBL/GenBank/DDBJ databases">
        <title>Genome sequences of Pseudomonas isolates.</title>
        <authorList>
            <person name="Wessels L."/>
            <person name="Reich F."/>
            <person name="Hammerl J."/>
        </authorList>
    </citation>
    <scope>NUCLEOTIDE SEQUENCE [LARGE SCALE GENOMIC DNA]</scope>
    <source>
        <strain evidence="2 6">20-MO00624-0</strain>
    </source>
</reference>
<dbReference type="Proteomes" id="UP000638986">
    <property type="component" value="Unassembled WGS sequence"/>
</dbReference>
<sequence length="86" mass="9200">MLRIYEPRDLLEAEMLLAMLDSEGIDAHLAGRHLIGAIGELPAIGLLGIAVHDADAPRARELIADYNAAQPLPYEDPDSGPAVLLC</sequence>
<organism evidence="4 5">
    <name type="scientific">Pseudomonas luteola</name>
    <dbReference type="NCBI Taxonomy" id="47886"/>
    <lineage>
        <taxon>Bacteria</taxon>
        <taxon>Pseudomonadati</taxon>
        <taxon>Pseudomonadota</taxon>
        <taxon>Gammaproteobacteria</taxon>
        <taxon>Pseudomonadales</taxon>
        <taxon>Pseudomonadaceae</taxon>
        <taxon>Pseudomonas</taxon>
    </lineage>
</organism>
<evidence type="ECO:0000313" key="6">
    <source>
        <dbReference type="Proteomes" id="UP000626180"/>
    </source>
</evidence>
<dbReference type="EMBL" id="JADTXM010000011">
    <property type="protein sequence ID" value="MBH3440263.1"/>
    <property type="molecule type" value="Genomic_DNA"/>
</dbReference>
<reference evidence="4 5" key="1">
    <citation type="submission" date="2018-06" db="EMBL/GenBank/DDBJ databases">
        <authorList>
            <consortium name="Pathogen Informatics"/>
            <person name="Doyle S."/>
        </authorList>
    </citation>
    <scope>NUCLEOTIDE SEQUENCE [LARGE SCALE GENOMIC DNA]</scope>
    <source>
        <strain evidence="4 5">NCTC11842</strain>
    </source>
</reference>
<dbReference type="Proteomes" id="UP000250443">
    <property type="component" value="Unassembled WGS sequence"/>
</dbReference>
<dbReference type="Proteomes" id="UP000626180">
    <property type="component" value="Unassembled WGS sequence"/>
</dbReference>
<dbReference type="GeneID" id="300265814"/>
<name>A0A2X2CY14_PSELU</name>
<protein>
    <submittedName>
        <fullName evidence="2">DUF2007 domain-containing protein</fullName>
    </submittedName>
</protein>
<keyword evidence="6" id="KW-1185">Reference proteome</keyword>
<evidence type="ECO:0000313" key="5">
    <source>
        <dbReference type="Proteomes" id="UP000250443"/>
    </source>
</evidence>
<dbReference type="InterPro" id="IPR018551">
    <property type="entry name" value="DUF2007"/>
</dbReference>
<dbReference type="EMBL" id="JADMCD010000007">
    <property type="protein sequence ID" value="MBF8641903.1"/>
    <property type="molecule type" value="Genomic_DNA"/>
</dbReference>
<accession>A0A2X2CY14</accession>
<dbReference type="EMBL" id="UAUF01000014">
    <property type="protein sequence ID" value="SPZ11591.1"/>
    <property type="molecule type" value="Genomic_DNA"/>
</dbReference>
<dbReference type="AlphaFoldDB" id="A0A2X2CY14"/>
<evidence type="ECO:0000313" key="7">
    <source>
        <dbReference type="Proteomes" id="UP000638986"/>
    </source>
</evidence>
<dbReference type="RefSeq" id="WP_010795597.1">
    <property type="nucleotide sequence ID" value="NZ_CP044086.1"/>
</dbReference>
<dbReference type="Gene3D" id="3.30.70.790">
    <property type="entry name" value="UreE, C-terminal domain"/>
    <property type="match status" value="1"/>
</dbReference>
<dbReference type="InterPro" id="IPR011322">
    <property type="entry name" value="N-reg_PII-like_a/b"/>
</dbReference>
<reference evidence="3 7" key="3">
    <citation type="submission" date="2020-11" db="EMBL/GenBank/DDBJ databases">
        <title>Enhanced detection system for hospital associated transmission using whole genome sequencing surveillance.</title>
        <authorList>
            <person name="Harrison L.H."/>
            <person name="Van Tyne D."/>
            <person name="Marsh J.W."/>
            <person name="Griffith M.P."/>
            <person name="Snyder D.J."/>
            <person name="Cooper V.S."/>
            <person name="Mustapha M."/>
        </authorList>
    </citation>
    <scope>NUCLEOTIDE SEQUENCE [LARGE SCALE GENOMIC DNA]</scope>
    <source>
        <strain evidence="3 7">PSB00013</strain>
    </source>
</reference>
<evidence type="ECO:0000313" key="4">
    <source>
        <dbReference type="EMBL" id="SPZ11591.1"/>
    </source>
</evidence>
<gene>
    <name evidence="3" type="ORF">I5Q09_16370</name>
    <name evidence="2" type="ORF">IRZ65_14545</name>
    <name evidence="4" type="ORF">NCTC11842_03837</name>
</gene>
<feature type="domain" description="DUF2007" evidence="1">
    <location>
        <begin position="1"/>
        <end position="66"/>
    </location>
</feature>
<evidence type="ECO:0000313" key="2">
    <source>
        <dbReference type="EMBL" id="MBF8641903.1"/>
    </source>
</evidence>
<evidence type="ECO:0000313" key="3">
    <source>
        <dbReference type="EMBL" id="MBH3440263.1"/>
    </source>
</evidence>
<evidence type="ECO:0000259" key="1">
    <source>
        <dbReference type="Pfam" id="PF09413"/>
    </source>
</evidence>
<dbReference type="Pfam" id="PF09413">
    <property type="entry name" value="DUF2007"/>
    <property type="match status" value="1"/>
</dbReference>